<dbReference type="SMART" id="SM00490">
    <property type="entry name" value="HELICc"/>
    <property type="match status" value="1"/>
</dbReference>
<dbReference type="InterPro" id="IPR001650">
    <property type="entry name" value="Helicase_C-like"/>
</dbReference>
<dbReference type="NCBIfam" id="NF004066">
    <property type="entry name" value="PRK05580.1-3"/>
    <property type="match status" value="1"/>
</dbReference>
<evidence type="ECO:0000256" key="9">
    <source>
        <dbReference type="ARBA" id="ARBA00023125"/>
    </source>
</evidence>
<comment type="catalytic activity">
    <reaction evidence="11">
        <text>ATP + H2O = ADP + phosphate + H(+)</text>
        <dbReference type="Rhea" id="RHEA:13065"/>
        <dbReference type="ChEBI" id="CHEBI:15377"/>
        <dbReference type="ChEBI" id="CHEBI:15378"/>
        <dbReference type="ChEBI" id="CHEBI:30616"/>
        <dbReference type="ChEBI" id="CHEBI:43474"/>
        <dbReference type="ChEBI" id="CHEBI:456216"/>
        <dbReference type="EC" id="5.6.2.4"/>
    </reaction>
</comment>
<dbReference type="Pfam" id="PF00271">
    <property type="entry name" value="Helicase_C"/>
    <property type="match status" value="1"/>
</dbReference>
<feature type="binding site" evidence="11">
    <location>
        <position position="553"/>
    </location>
    <ligand>
        <name>Zn(2+)</name>
        <dbReference type="ChEBI" id="CHEBI:29105"/>
        <label>1</label>
    </ligand>
</feature>
<proteinExistence type="inferred from homology"/>
<keyword evidence="6 11" id="KW-0347">Helicase</keyword>
<evidence type="ECO:0000256" key="8">
    <source>
        <dbReference type="ARBA" id="ARBA00022840"/>
    </source>
</evidence>
<gene>
    <name evidence="11 14" type="primary">priA</name>
    <name evidence="14" type="ORF">KKP3000_000337</name>
</gene>
<evidence type="ECO:0000256" key="10">
    <source>
        <dbReference type="ARBA" id="ARBA00023235"/>
    </source>
</evidence>
<dbReference type="Gene3D" id="3.40.50.300">
    <property type="entry name" value="P-loop containing nucleotide triphosphate hydrolases"/>
    <property type="match status" value="2"/>
</dbReference>
<dbReference type="InterPro" id="IPR027417">
    <property type="entry name" value="P-loop_NTPase"/>
</dbReference>
<feature type="binding site" evidence="11">
    <location>
        <position position="523"/>
    </location>
    <ligand>
        <name>Zn(2+)</name>
        <dbReference type="ChEBI" id="CHEBI:29105"/>
        <label>2</label>
    </ligand>
</feature>
<evidence type="ECO:0000256" key="5">
    <source>
        <dbReference type="ARBA" id="ARBA00022801"/>
    </source>
</evidence>
<dbReference type="RefSeq" id="WP_275473078.1">
    <property type="nucleotide sequence ID" value="NZ_CP162940.1"/>
</dbReference>
<dbReference type="InterPro" id="IPR005259">
    <property type="entry name" value="PriA"/>
</dbReference>
<dbReference type="CDD" id="cd17929">
    <property type="entry name" value="DEXHc_priA"/>
    <property type="match status" value="1"/>
</dbReference>
<dbReference type="PANTHER" id="PTHR30580">
    <property type="entry name" value="PRIMOSOMAL PROTEIN N"/>
    <property type="match status" value="1"/>
</dbReference>
<dbReference type="Pfam" id="PF18074">
    <property type="entry name" value="PriA_C"/>
    <property type="match status" value="1"/>
</dbReference>
<keyword evidence="10 11" id="KW-0413">Isomerase</keyword>
<dbReference type="PROSITE" id="PS51192">
    <property type="entry name" value="HELICASE_ATP_BIND_1"/>
    <property type="match status" value="1"/>
</dbReference>
<dbReference type="InterPro" id="IPR011545">
    <property type="entry name" value="DEAD/DEAH_box_helicase_dom"/>
</dbReference>
<dbReference type="EC" id="5.6.2.4" evidence="11"/>
<dbReference type="Pfam" id="PF18319">
    <property type="entry name" value="Zn_ribbon_PriA"/>
    <property type="match status" value="1"/>
</dbReference>
<dbReference type="InterPro" id="IPR014001">
    <property type="entry name" value="Helicase_ATP-bd"/>
</dbReference>
<feature type="binding site" evidence="11">
    <location>
        <position position="556"/>
    </location>
    <ligand>
        <name>Zn(2+)</name>
        <dbReference type="ChEBI" id="CHEBI:29105"/>
        <label>1</label>
    </ligand>
</feature>
<dbReference type="PANTHER" id="PTHR30580:SF0">
    <property type="entry name" value="PRIMOSOMAL PROTEIN N"/>
    <property type="match status" value="1"/>
</dbReference>
<evidence type="ECO:0000313" key="14">
    <source>
        <dbReference type="EMBL" id="MFB5191563.1"/>
    </source>
</evidence>
<dbReference type="NCBIfam" id="TIGR00595">
    <property type="entry name" value="priA"/>
    <property type="match status" value="1"/>
</dbReference>
<evidence type="ECO:0000256" key="6">
    <source>
        <dbReference type="ARBA" id="ARBA00022806"/>
    </source>
</evidence>
<keyword evidence="2 11" id="KW-0235">DNA replication</keyword>
<evidence type="ECO:0000256" key="7">
    <source>
        <dbReference type="ARBA" id="ARBA00022833"/>
    </source>
</evidence>
<feature type="domain" description="Helicase ATP-binding" evidence="12">
    <location>
        <begin position="283"/>
        <end position="449"/>
    </location>
</feature>
<dbReference type="InterPro" id="IPR041222">
    <property type="entry name" value="PriA_3primeBD"/>
</dbReference>
<protein>
    <recommendedName>
        <fullName evidence="11">Replication restart protein PriA</fullName>
    </recommendedName>
    <alternativeName>
        <fullName evidence="11">ATP-dependent DNA helicase PriA</fullName>
        <ecNumber evidence="11">5.6.2.4</ecNumber>
    </alternativeName>
    <alternativeName>
        <fullName evidence="11">DNA 3'-5' helicase PriA</fullName>
    </alternativeName>
</protein>
<reference evidence="14 15" key="1">
    <citation type="journal article" date="2024" name="Int. J. Mol. Sci.">
        <title>Exploration of Alicyclobacillus spp. Genome in Search of Antibiotic Resistance.</title>
        <authorList>
            <person name="Bucka-Kolendo J."/>
            <person name="Kiousi D.E."/>
            <person name="Dekowska A."/>
            <person name="Mikolajczuk-Szczyrba A."/>
            <person name="Karadedos D.M."/>
            <person name="Michael P."/>
            <person name="Galanis A."/>
            <person name="Sokolowska B."/>
        </authorList>
    </citation>
    <scope>NUCLEOTIDE SEQUENCE [LARGE SCALE GENOMIC DNA]</scope>
    <source>
        <strain evidence="14 15">KKP 3000</strain>
    </source>
</reference>
<comment type="similarity">
    <text evidence="11">Belongs to the helicase family. PriA subfamily.</text>
</comment>
<evidence type="ECO:0000256" key="3">
    <source>
        <dbReference type="ARBA" id="ARBA00022723"/>
    </source>
</evidence>
<dbReference type="CDD" id="cd18804">
    <property type="entry name" value="SF2_C_priA"/>
    <property type="match status" value="1"/>
</dbReference>
<keyword evidence="3 11" id="KW-0479">Metal-binding</keyword>
<feature type="binding site" evidence="11">
    <location>
        <position position="520"/>
    </location>
    <ligand>
        <name>Zn(2+)</name>
        <dbReference type="ChEBI" id="CHEBI:29105"/>
        <label>2</label>
    </ligand>
</feature>
<evidence type="ECO:0000256" key="11">
    <source>
        <dbReference type="HAMAP-Rule" id="MF_00983"/>
    </source>
</evidence>
<keyword evidence="15" id="KW-1185">Reference proteome</keyword>
<sequence>MSQIGTVVSVFIDSPGLFLDKPFDYSVPNELAQSVEVGQRVFVSFGHQYKSGIIWQVHCGVEIGEKVKPILDLVDEQPVLTPEQCSLASWLCERYACTMYDAITAILPGAFRVKGEIVVQPVANTLVPDDIAATPLWGSIVQDKPTERSLYARFGKSARTQMAAWEDAGYLRRRLIVKEEVQAFEVSWLVRQRPSQELLAAAEVRRKRASKQARLLEALASTEEIEWKKSEYSRDTVEALAREGWLTEHVRPKSRLKWERPQVASPPELTDTQARALTRIREQLEAGMTRTVILHGVTGSGKTEVYIRSIEDVLARGLSAIVLVPEIALTPQMVGRFYARFGERIAVLHSALTLGERRDEWGRILRGEASIVIGARSAVFAPVQNLGLLIVDEEHEPSYKQEEAPHYDARDVALERARSFGALTVFGSATPSLQALYLAEHGQARMVTLPIRVNQRPLPAVEIIDMRDELRMGNKSLFSERLAEEIEKTAELGQQVILFLNRRGFASSMLCRACGEGMHCPHCDISLTVHRDARGMRLVCHYCGYEEQSPIECPACGERALRSFGIGTEQIEQSLKETWPHLRALRMDVDTTRKKGSLKHIVEQFEQGQADVLIGTQMIAKGLDFPHVRLVGVMAADTMLEVPDYRANERTFQLLTQVAGRAGRAETDGVTIIQTYRPDHFAVLAAARHDFPSFYREERMQREVFSYPPFCEMAVFLATHSDEVLSRGAAARFERELRRAALPDGTVVLPASPSGIRRIEDKYRYQVVLKYQRWEDVRNIVDPAFRLVKQRMNEYGGACRLDVNAQRIG</sequence>
<comment type="cofactor">
    <cofactor evidence="11">
        <name>Zn(2+)</name>
        <dbReference type="ChEBI" id="CHEBI:29105"/>
    </cofactor>
    <text evidence="11">Binds 2 zinc ions per subunit.</text>
</comment>
<feature type="domain" description="Helicase C-terminal" evidence="13">
    <location>
        <begin position="545"/>
        <end position="721"/>
    </location>
</feature>
<feature type="binding site" evidence="11">
    <location>
        <position position="543"/>
    </location>
    <ligand>
        <name>Zn(2+)</name>
        <dbReference type="ChEBI" id="CHEBI:29105"/>
        <label>2</label>
    </ligand>
</feature>
<evidence type="ECO:0000256" key="1">
    <source>
        <dbReference type="ARBA" id="ARBA00022515"/>
    </source>
</evidence>
<evidence type="ECO:0000259" key="12">
    <source>
        <dbReference type="PROSITE" id="PS51192"/>
    </source>
</evidence>
<feature type="binding site" evidence="11">
    <location>
        <position position="514"/>
    </location>
    <ligand>
        <name>Zn(2+)</name>
        <dbReference type="ChEBI" id="CHEBI:29105"/>
        <label>1</label>
    </ligand>
</feature>
<keyword evidence="7 11" id="KW-0862">Zinc</keyword>
<evidence type="ECO:0000313" key="15">
    <source>
        <dbReference type="Proteomes" id="UP001579974"/>
    </source>
</evidence>
<keyword evidence="8 11" id="KW-0067">ATP-binding</keyword>
<keyword evidence="9 11" id="KW-0238">DNA-binding</keyword>
<evidence type="ECO:0000256" key="4">
    <source>
        <dbReference type="ARBA" id="ARBA00022741"/>
    </source>
</evidence>
<evidence type="ECO:0000259" key="13">
    <source>
        <dbReference type="PROSITE" id="PS51194"/>
    </source>
</evidence>
<dbReference type="HAMAP" id="MF_00983">
    <property type="entry name" value="PriA"/>
    <property type="match status" value="1"/>
</dbReference>
<name>A0ABV5AH10_9BACL</name>
<dbReference type="GO" id="GO:0016787">
    <property type="term" value="F:hydrolase activity"/>
    <property type="evidence" value="ECO:0007669"/>
    <property type="project" value="UniProtKB-KW"/>
</dbReference>
<accession>A0ABV5AH10</accession>
<comment type="caution">
    <text evidence="14">The sequence shown here is derived from an EMBL/GenBank/DDBJ whole genome shotgun (WGS) entry which is preliminary data.</text>
</comment>
<feature type="binding site" evidence="11">
    <location>
        <position position="511"/>
    </location>
    <ligand>
        <name>Zn(2+)</name>
        <dbReference type="ChEBI" id="CHEBI:29105"/>
        <label>1</label>
    </ligand>
</feature>
<comment type="subunit">
    <text evidence="11">Component of the replication restart primosome.</text>
</comment>
<comment type="function">
    <text evidence="11">Initiates the restart of stalled replication forks, which reloads the replicative helicase on sites other than the origin of replication. Recognizes and binds to abandoned replication forks and remodels them to uncover a helicase loading site. Promotes assembly of the primosome at these replication forks.</text>
</comment>
<dbReference type="EMBL" id="JBDXSU010000012">
    <property type="protein sequence ID" value="MFB5191563.1"/>
    <property type="molecule type" value="Genomic_DNA"/>
</dbReference>
<dbReference type="SMART" id="SM00487">
    <property type="entry name" value="DEXDc"/>
    <property type="match status" value="1"/>
</dbReference>
<keyword evidence="4 11" id="KW-0547">Nucleotide-binding</keyword>
<dbReference type="Gene3D" id="3.40.1440.60">
    <property type="entry name" value="PriA, 3(prime) DNA-binding domain"/>
    <property type="match status" value="1"/>
</dbReference>
<dbReference type="InterPro" id="IPR041236">
    <property type="entry name" value="PriA_C"/>
</dbReference>
<evidence type="ECO:0000256" key="2">
    <source>
        <dbReference type="ARBA" id="ARBA00022705"/>
    </source>
</evidence>
<dbReference type="Proteomes" id="UP001579974">
    <property type="component" value="Unassembled WGS sequence"/>
</dbReference>
<dbReference type="Pfam" id="PF17764">
    <property type="entry name" value="PriA_3primeBD"/>
    <property type="match status" value="1"/>
</dbReference>
<keyword evidence="1 11" id="KW-0639">Primosome</keyword>
<dbReference type="InterPro" id="IPR042115">
    <property type="entry name" value="PriA_3primeBD_sf"/>
</dbReference>
<dbReference type="Pfam" id="PF00270">
    <property type="entry name" value="DEAD"/>
    <property type="match status" value="1"/>
</dbReference>
<dbReference type="InterPro" id="IPR040498">
    <property type="entry name" value="PriA_CRR"/>
</dbReference>
<dbReference type="SUPFAM" id="SSF52540">
    <property type="entry name" value="P-loop containing nucleoside triphosphate hydrolases"/>
    <property type="match status" value="1"/>
</dbReference>
<feature type="binding site" evidence="11">
    <location>
        <position position="540"/>
    </location>
    <ligand>
        <name>Zn(2+)</name>
        <dbReference type="ChEBI" id="CHEBI:29105"/>
        <label>2</label>
    </ligand>
</feature>
<keyword evidence="5 11" id="KW-0378">Hydrolase</keyword>
<dbReference type="PROSITE" id="PS51194">
    <property type="entry name" value="HELICASE_CTER"/>
    <property type="match status" value="1"/>
</dbReference>
<organism evidence="14 15">
    <name type="scientific">Alicyclobacillus fastidiosus</name>
    <dbReference type="NCBI Taxonomy" id="392011"/>
    <lineage>
        <taxon>Bacteria</taxon>
        <taxon>Bacillati</taxon>
        <taxon>Bacillota</taxon>
        <taxon>Bacilli</taxon>
        <taxon>Bacillales</taxon>
        <taxon>Alicyclobacillaceae</taxon>
        <taxon>Alicyclobacillus</taxon>
    </lineage>
</organism>
<comment type="catalytic activity">
    <reaction evidence="11">
        <text>Couples ATP hydrolysis with the unwinding of duplex DNA by translocating in the 3'-5' direction.</text>
        <dbReference type="EC" id="5.6.2.4"/>
    </reaction>
</comment>